<gene>
    <name evidence="2" type="ORF">K503DRAFT_774817</name>
</gene>
<name>A0A1B7MNN4_9AGAM</name>
<protein>
    <submittedName>
        <fullName evidence="2">Uncharacterized protein</fullName>
    </submittedName>
</protein>
<dbReference type="EMBL" id="KV448644">
    <property type="protein sequence ID" value="OAX34199.1"/>
    <property type="molecule type" value="Genomic_DNA"/>
</dbReference>
<dbReference type="AlphaFoldDB" id="A0A1B7MNN4"/>
<organism evidence="2 3">
    <name type="scientific">Rhizopogon vinicolor AM-OR11-026</name>
    <dbReference type="NCBI Taxonomy" id="1314800"/>
    <lineage>
        <taxon>Eukaryota</taxon>
        <taxon>Fungi</taxon>
        <taxon>Dikarya</taxon>
        <taxon>Basidiomycota</taxon>
        <taxon>Agaricomycotina</taxon>
        <taxon>Agaricomycetes</taxon>
        <taxon>Agaricomycetidae</taxon>
        <taxon>Boletales</taxon>
        <taxon>Suillineae</taxon>
        <taxon>Rhizopogonaceae</taxon>
        <taxon>Rhizopogon</taxon>
    </lineage>
</organism>
<sequence>MSGWRNITFTSGHAMYPLVDQVMQCIYRTVNPRCHLPSLSYRENESGYEPSIVILNLREGSQMKTHFMINLNSMNIHDKFEDTRFSIPEEIQSAATQLREYARKVVREGKEAEEARRREEALRLQKAREEHRKRVQASIICSWKPRAEFFPEYRHSIVVLSRKVCLTKMTRRSYPAMGRDCPLCSAQPTSCGSCRIISCSNIDCKASAAVPIVKCHTHPSRNSCTSCLESPMGFLPRLGQCPICTHWFCSEELYWCIGRPLPNESTGGVEPSSSTIGGSGMVTRLHPTRPISCFSTACKTSSKEAQGVGRRCGNTSCWSVLSMSTTVCPDCTTQDSFSCPCSKYWTCGSCESQSSTVAKLITCPRCQQSFCSSCSYYIGHCRLCECVGLCNDCMEEEGEGEDIKHTQVVNIFVKCENCGVLLCETCTDDAESFCAHCEQRMCNGCGDKSEVCKRCVDYEVGNAYDDGFYDDEW</sequence>
<dbReference type="OrthoDB" id="2844223at2759"/>
<evidence type="ECO:0000313" key="2">
    <source>
        <dbReference type="EMBL" id="OAX34199.1"/>
    </source>
</evidence>
<proteinExistence type="predicted"/>
<accession>A0A1B7MNN4</accession>
<reference evidence="2 3" key="1">
    <citation type="submission" date="2016-06" db="EMBL/GenBank/DDBJ databases">
        <title>Comparative genomics of the ectomycorrhizal sister species Rhizopogon vinicolor and Rhizopogon vesiculosus (Basidiomycota: Boletales) reveals a divergence of the mating type B locus.</title>
        <authorList>
            <consortium name="DOE Joint Genome Institute"/>
            <person name="Mujic A.B."/>
            <person name="Kuo A."/>
            <person name="Tritt A."/>
            <person name="Lipzen A."/>
            <person name="Chen C."/>
            <person name="Johnson J."/>
            <person name="Sharma A."/>
            <person name="Barry K."/>
            <person name="Grigoriev I.V."/>
            <person name="Spatafora J.W."/>
        </authorList>
    </citation>
    <scope>NUCLEOTIDE SEQUENCE [LARGE SCALE GENOMIC DNA]</scope>
    <source>
        <strain evidence="2 3">AM-OR11-026</strain>
    </source>
</reference>
<evidence type="ECO:0000313" key="3">
    <source>
        <dbReference type="Proteomes" id="UP000092154"/>
    </source>
</evidence>
<dbReference type="InParanoid" id="A0A1B7MNN4"/>
<dbReference type="Proteomes" id="UP000092154">
    <property type="component" value="Unassembled WGS sequence"/>
</dbReference>
<keyword evidence="3" id="KW-1185">Reference proteome</keyword>
<keyword evidence="1" id="KW-0175">Coiled coil</keyword>
<evidence type="ECO:0000256" key="1">
    <source>
        <dbReference type="SAM" id="Coils"/>
    </source>
</evidence>
<feature type="coiled-coil region" evidence="1">
    <location>
        <begin position="98"/>
        <end position="132"/>
    </location>
</feature>